<dbReference type="NCBIfam" id="NF006564">
    <property type="entry name" value="PRK09071.1"/>
    <property type="match status" value="1"/>
</dbReference>
<dbReference type="InterPro" id="IPR000312">
    <property type="entry name" value="Glycosyl_Trfase_fam3"/>
</dbReference>
<protein>
    <submittedName>
        <fullName evidence="6">Glycosyl transferase family protein</fullName>
    </submittedName>
</protein>
<dbReference type="SUPFAM" id="SSF52418">
    <property type="entry name" value="Nucleoside phosphorylase/phosphoribosyltransferase catalytic domain"/>
    <property type="match status" value="1"/>
</dbReference>
<keyword evidence="3" id="KW-0822">Tryptophan biosynthesis</keyword>
<comment type="caution">
    <text evidence="6">The sequence shown here is derived from an EMBL/GenBank/DDBJ whole genome shotgun (WGS) entry which is preliminary data.</text>
</comment>
<evidence type="ECO:0000256" key="2">
    <source>
        <dbReference type="ARBA" id="ARBA00022679"/>
    </source>
</evidence>
<keyword evidence="7" id="KW-1185">Reference proteome</keyword>
<dbReference type="Gene3D" id="3.40.1030.10">
    <property type="entry name" value="Nucleoside phosphorylase/phosphoribosyltransferase catalytic domain"/>
    <property type="match status" value="1"/>
</dbReference>
<evidence type="ECO:0000313" key="6">
    <source>
        <dbReference type="EMBL" id="MBA6412165.1"/>
    </source>
</evidence>
<gene>
    <name evidence="6" type="ORF">H2508_03480</name>
</gene>
<evidence type="ECO:0000259" key="5">
    <source>
        <dbReference type="Pfam" id="PF02885"/>
    </source>
</evidence>
<dbReference type="SUPFAM" id="SSF47648">
    <property type="entry name" value="Nucleoside phosphorylase/phosphoribosyltransferase N-terminal domain"/>
    <property type="match status" value="1"/>
</dbReference>
<sequence>MSETVSAEHPFAAYVRILGKGKSGSRSLTQSEAREAFSMILKDAVEPLQLGAFLMLLRVKEESAAELAGFVEACRDTMISPPASISAELDWSSYAGKKHQHPWYILSMLLLAEAGYRVFIHGAGGHTPGRLYTGDALQQLGLSTAQNWQDVEQQLAEQNFSYLALNKFSSALYDLLQLKPLLGLRSPVNTLTRMLNPLQAPASIQSIFHPAYALLHQDCDALLEQHSSLVFKGDSGEVEIRPHADTRLMLQFNGQPLSRELPRTLTERAAAVAQPSVEPLQALWLEQREEAYGLLATLSTTAAALLLLEPSLSNQSAMARAKELWQNRKQETLARAT</sequence>
<organism evidence="6 7">
    <name type="scientific">Sediminihaliea albiluteola</name>
    <dbReference type="NCBI Taxonomy" id="2758564"/>
    <lineage>
        <taxon>Bacteria</taxon>
        <taxon>Pseudomonadati</taxon>
        <taxon>Pseudomonadota</taxon>
        <taxon>Gammaproteobacteria</taxon>
        <taxon>Cellvibrionales</taxon>
        <taxon>Halieaceae</taxon>
        <taxon>Sediminihaliea</taxon>
    </lineage>
</organism>
<keyword evidence="1" id="KW-0328">Glycosyltransferase</keyword>
<dbReference type="Proteomes" id="UP000539350">
    <property type="component" value="Unassembled WGS sequence"/>
</dbReference>
<keyword evidence="2 6" id="KW-0808">Transferase</keyword>
<feature type="domain" description="Glycosyl transferase family 3 N-terminal" evidence="5">
    <location>
        <begin position="20"/>
        <end position="77"/>
    </location>
</feature>
<dbReference type="Pfam" id="PF02885">
    <property type="entry name" value="Glycos_trans_3N"/>
    <property type="match status" value="1"/>
</dbReference>
<keyword evidence="3" id="KW-0028">Amino-acid biosynthesis</keyword>
<proteinExistence type="predicted"/>
<evidence type="ECO:0000259" key="4">
    <source>
        <dbReference type="Pfam" id="PF00591"/>
    </source>
</evidence>
<dbReference type="InterPro" id="IPR036320">
    <property type="entry name" value="Glycosyl_Trfase_fam3_N_dom_sf"/>
</dbReference>
<name>A0A7W2TUK9_9GAMM</name>
<dbReference type="PANTHER" id="PTHR43285:SF2">
    <property type="entry name" value="ANTHRANILATE PHOSPHORIBOSYLTRANSFERASE"/>
    <property type="match status" value="1"/>
</dbReference>
<dbReference type="RefSeq" id="WP_182168982.1">
    <property type="nucleotide sequence ID" value="NZ_JACFXU010000013.1"/>
</dbReference>
<keyword evidence="3" id="KW-0057">Aromatic amino acid biosynthesis</keyword>
<dbReference type="GO" id="GO:0004048">
    <property type="term" value="F:anthranilate phosphoribosyltransferase activity"/>
    <property type="evidence" value="ECO:0007669"/>
    <property type="project" value="InterPro"/>
</dbReference>
<evidence type="ECO:0000256" key="1">
    <source>
        <dbReference type="ARBA" id="ARBA00022676"/>
    </source>
</evidence>
<dbReference type="Gene3D" id="1.20.970.10">
    <property type="entry name" value="Transferase, Pyrimidine Nucleoside Phosphorylase, Chain C"/>
    <property type="match status" value="1"/>
</dbReference>
<evidence type="ECO:0000313" key="7">
    <source>
        <dbReference type="Proteomes" id="UP000539350"/>
    </source>
</evidence>
<evidence type="ECO:0000256" key="3">
    <source>
        <dbReference type="ARBA" id="ARBA00022822"/>
    </source>
</evidence>
<dbReference type="AlphaFoldDB" id="A0A7W2TUK9"/>
<dbReference type="GO" id="GO:0000162">
    <property type="term" value="P:L-tryptophan biosynthetic process"/>
    <property type="evidence" value="ECO:0007669"/>
    <property type="project" value="UniProtKB-KW"/>
</dbReference>
<reference evidence="6 7" key="1">
    <citation type="submission" date="2020-07" db="EMBL/GenBank/DDBJ databases">
        <title>Halieaceae bacterium, F7430, whole genome shotgun sequencing project.</title>
        <authorList>
            <person name="Jiang S."/>
            <person name="Liu Z.W."/>
            <person name="Du Z.J."/>
        </authorList>
    </citation>
    <scope>NUCLEOTIDE SEQUENCE [LARGE SCALE GENOMIC DNA]</scope>
    <source>
        <strain evidence="6 7">F7430</strain>
    </source>
</reference>
<dbReference type="InterPro" id="IPR017459">
    <property type="entry name" value="Glycosyl_Trfase_fam3_N_dom"/>
</dbReference>
<feature type="domain" description="Glycosyl transferase family 3" evidence="4">
    <location>
        <begin position="109"/>
        <end position="254"/>
    </location>
</feature>
<dbReference type="InterPro" id="IPR005940">
    <property type="entry name" value="Anthranilate_Pribosyl_Tfrase"/>
</dbReference>
<dbReference type="EMBL" id="JACFXU010000013">
    <property type="protein sequence ID" value="MBA6412165.1"/>
    <property type="molecule type" value="Genomic_DNA"/>
</dbReference>
<dbReference type="GO" id="GO:0005829">
    <property type="term" value="C:cytosol"/>
    <property type="evidence" value="ECO:0007669"/>
    <property type="project" value="TreeGrafter"/>
</dbReference>
<dbReference type="InterPro" id="IPR035902">
    <property type="entry name" value="Nuc_phospho_transferase"/>
</dbReference>
<accession>A0A7W2TUK9</accession>
<dbReference type="Pfam" id="PF00591">
    <property type="entry name" value="Glycos_transf_3"/>
    <property type="match status" value="1"/>
</dbReference>
<dbReference type="PANTHER" id="PTHR43285">
    <property type="entry name" value="ANTHRANILATE PHOSPHORIBOSYLTRANSFERASE"/>
    <property type="match status" value="1"/>
</dbReference>